<proteinExistence type="predicted"/>
<dbReference type="EMBL" id="CP050831">
    <property type="protein sequence ID" value="QIU94253.1"/>
    <property type="molecule type" value="Genomic_DNA"/>
</dbReference>
<gene>
    <name evidence="2" type="ORF">BacF7301_08865</name>
</gene>
<name>A0A6H0KM39_9BACE</name>
<dbReference type="RefSeq" id="WP_167962066.1">
    <property type="nucleotide sequence ID" value="NZ_CP050831.1"/>
</dbReference>
<keyword evidence="3" id="KW-1185">Reference proteome</keyword>
<sequence length="299" mass="34211">MKRIHLLVLLFGICSLLKAQEGQQLSHSRESNKLLQLNVGLGTGFDLMHRGAGNAFASMAAKKSPFPVLDFRLEHFFSRKWGWFANIKIGIPSKYRTDYYSELVRVLEKDYYIRNHIFEKQKPPVTPCLAVGFVHRIENSHWAFYPRLGIGVNSPGFQDVFIGLKKKGGNQLYDTRYDIKDEFGQDSRDIFILSTGFSVNYKLNTYCYLFLSVDYIQPIGSRSAMESVTTDLYTDEVVDRQIYKTSTLGRDLSVCIGVGIPIRLGGKDKKGKTTSRKERMRKIMEQKRKSFGLFPTTAK</sequence>
<evidence type="ECO:0000313" key="3">
    <source>
        <dbReference type="Proteomes" id="UP000501780"/>
    </source>
</evidence>
<evidence type="ECO:0000313" key="2">
    <source>
        <dbReference type="EMBL" id="QIU94253.1"/>
    </source>
</evidence>
<protein>
    <recommendedName>
        <fullName evidence="4">Outer membrane protein beta-barrel domain-containing protein</fullName>
    </recommendedName>
</protein>
<organism evidence="2 3">
    <name type="scientific">Bacteroides faecium</name>
    <dbReference type="NCBI Taxonomy" id="2715212"/>
    <lineage>
        <taxon>Bacteria</taxon>
        <taxon>Pseudomonadati</taxon>
        <taxon>Bacteroidota</taxon>
        <taxon>Bacteroidia</taxon>
        <taxon>Bacteroidales</taxon>
        <taxon>Bacteroidaceae</taxon>
        <taxon>Bacteroides</taxon>
    </lineage>
</organism>
<dbReference type="AlphaFoldDB" id="A0A6H0KM39"/>
<evidence type="ECO:0000256" key="1">
    <source>
        <dbReference type="SAM" id="SignalP"/>
    </source>
</evidence>
<feature type="signal peptide" evidence="1">
    <location>
        <begin position="1"/>
        <end position="19"/>
    </location>
</feature>
<accession>A0A6H0KM39</accession>
<feature type="chain" id="PRO_5026113890" description="Outer membrane protein beta-barrel domain-containing protein" evidence="1">
    <location>
        <begin position="20"/>
        <end position="299"/>
    </location>
</feature>
<dbReference type="KEGG" id="bfc:BacF7301_08865"/>
<dbReference type="Proteomes" id="UP000501780">
    <property type="component" value="Chromosome"/>
</dbReference>
<reference evidence="2 3" key="1">
    <citation type="submission" date="2020-03" db="EMBL/GenBank/DDBJ databases">
        <title>Genomic analysis of Bacteroides faecium CBA7301.</title>
        <authorList>
            <person name="Kim J."/>
            <person name="Roh S.W."/>
        </authorList>
    </citation>
    <scope>NUCLEOTIDE SEQUENCE [LARGE SCALE GENOMIC DNA]</scope>
    <source>
        <strain evidence="2 3">CBA7301</strain>
    </source>
</reference>
<keyword evidence="1" id="KW-0732">Signal</keyword>
<evidence type="ECO:0008006" key="4">
    <source>
        <dbReference type="Google" id="ProtNLM"/>
    </source>
</evidence>